<name>A0ABU4WG08_9BACT</name>
<keyword evidence="6 7" id="KW-0472">Membrane</keyword>
<dbReference type="PANTHER" id="PTHR30252">
    <property type="entry name" value="INNER MEMBRANE PEPTIDE TRANSPORTER"/>
    <property type="match status" value="1"/>
</dbReference>
<feature type="domain" description="CstA N-terminal" evidence="8">
    <location>
        <begin position="295"/>
        <end position="430"/>
    </location>
</feature>
<dbReference type="InterPro" id="IPR051605">
    <property type="entry name" value="CstA"/>
</dbReference>
<accession>A0ABU4WG08</accession>
<evidence type="ECO:0000313" key="10">
    <source>
        <dbReference type="Proteomes" id="UP001275932"/>
    </source>
</evidence>
<feature type="transmembrane region" description="Helical" evidence="7">
    <location>
        <begin position="267"/>
        <end position="292"/>
    </location>
</feature>
<dbReference type="PANTHER" id="PTHR30252:SF4">
    <property type="entry name" value="CARBON STARVATION"/>
    <property type="match status" value="1"/>
</dbReference>
<protein>
    <recommendedName>
        <fullName evidence="8">CstA N-terminal domain-containing protein</fullName>
    </recommendedName>
</protein>
<evidence type="ECO:0000256" key="2">
    <source>
        <dbReference type="ARBA" id="ARBA00007755"/>
    </source>
</evidence>
<comment type="similarity">
    <text evidence="2">Belongs to the peptide transporter carbon starvation (CstA) (TC 2.A.114) family.</text>
</comment>
<evidence type="ECO:0000256" key="5">
    <source>
        <dbReference type="ARBA" id="ARBA00022989"/>
    </source>
</evidence>
<feature type="transmembrane region" description="Helical" evidence="7">
    <location>
        <begin position="388"/>
        <end position="409"/>
    </location>
</feature>
<evidence type="ECO:0000256" key="4">
    <source>
        <dbReference type="ARBA" id="ARBA00022692"/>
    </source>
</evidence>
<proteinExistence type="inferred from homology"/>
<feature type="transmembrane region" description="Helical" evidence="7">
    <location>
        <begin position="312"/>
        <end position="330"/>
    </location>
</feature>
<feature type="transmembrane region" description="Helical" evidence="7">
    <location>
        <begin position="74"/>
        <end position="96"/>
    </location>
</feature>
<feature type="transmembrane region" description="Helical" evidence="7">
    <location>
        <begin position="49"/>
        <end position="68"/>
    </location>
</feature>
<dbReference type="Proteomes" id="UP001275932">
    <property type="component" value="Unassembled WGS sequence"/>
</dbReference>
<evidence type="ECO:0000256" key="7">
    <source>
        <dbReference type="SAM" id="Phobius"/>
    </source>
</evidence>
<keyword evidence="3" id="KW-1003">Cell membrane</keyword>
<feature type="transmembrane region" description="Helical" evidence="7">
    <location>
        <begin position="358"/>
        <end position="376"/>
    </location>
</feature>
<keyword evidence="10" id="KW-1185">Reference proteome</keyword>
<dbReference type="Pfam" id="PF02554">
    <property type="entry name" value="CstA"/>
    <property type="match status" value="3"/>
</dbReference>
<evidence type="ECO:0000259" key="8">
    <source>
        <dbReference type="Pfam" id="PF02554"/>
    </source>
</evidence>
<evidence type="ECO:0000256" key="1">
    <source>
        <dbReference type="ARBA" id="ARBA00004651"/>
    </source>
</evidence>
<dbReference type="EMBL" id="JALBUT010000004">
    <property type="protein sequence ID" value="MDX8415501.1"/>
    <property type="molecule type" value="Genomic_DNA"/>
</dbReference>
<evidence type="ECO:0000256" key="3">
    <source>
        <dbReference type="ARBA" id="ARBA00022475"/>
    </source>
</evidence>
<feature type="transmembrane region" description="Helical" evidence="7">
    <location>
        <begin position="229"/>
        <end position="247"/>
    </location>
</feature>
<organism evidence="9 10">
    <name type="scientific">Intestinicryptomonas porci</name>
    <dbReference type="NCBI Taxonomy" id="2926320"/>
    <lineage>
        <taxon>Bacteria</taxon>
        <taxon>Pseudomonadati</taxon>
        <taxon>Verrucomicrobiota</taxon>
        <taxon>Opitutia</taxon>
        <taxon>Opitutales</taxon>
        <taxon>Intestinicryptomonaceae</taxon>
        <taxon>Intestinicryptomonas</taxon>
    </lineage>
</organism>
<dbReference type="InterPro" id="IPR003706">
    <property type="entry name" value="CstA_N"/>
</dbReference>
<feature type="transmembrane region" description="Helical" evidence="7">
    <location>
        <begin position="416"/>
        <end position="437"/>
    </location>
</feature>
<feature type="transmembrane region" description="Helical" evidence="7">
    <location>
        <begin position="153"/>
        <end position="173"/>
    </location>
</feature>
<keyword evidence="4 7" id="KW-0812">Transmembrane</keyword>
<reference evidence="9 10" key="1">
    <citation type="submission" date="2022-03" db="EMBL/GenBank/DDBJ databases">
        <title>Novel taxa within the pig intestine.</title>
        <authorList>
            <person name="Wylensek D."/>
            <person name="Bishof K."/>
            <person name="Afrizal A."/>
            <person name="Clavel T."/>
        </authorList>
    </citation>
    <scope>NUCLEOTIDE SEQUENCE [LARGE SCALE GENOMIC DNA]</scope>
    <source>
        <strain evidence="9 10">CLA-KB-P66</strain>
    </source>
</reference>
<sequence length="489" mass="53267">MGLLLLVAGYFTYGKLVEKIIAPDGRPTPCKTKHDGVDYVSLPHMKNMLIQLLNIAGVGPVIGVIIGIKFGEIVFLIIPIGNIIAGATHDFLAGMMSMRRGGANLPSIIKDNLGKTYYSFFAVFMMLLLLLVVAVFINIPAELIDKTFPQIQIFWAIVGGIFIYYILATLFPVDKIIGKIYPIFSALLLVGTFAIFVALVFSLFGNPELLSESAAFKEKMWTAANGKPIIPLLFVTIACGIISGFHATQSPIIARTMSTEFEARSSFYGMMVVEGVIGMIWAAGGLAVYNLFPETMSIKATDVLMKITGHFLGSYMGVITVMGVVILAITSGDTAMRSLRLSIAEIFKIDQKPLMKRFLTTLPLILIVTALLAWSNKSADTFNQLWNYFAWGNQVLAASTLTAGAVWLFRHGKNGFIAIFPAMFMTFIVLSYILWISPAHGGPIGFGLDLNLSYAIAGVISLCFLGFAFYKSKKMAGVTDELLNSSDIS</sequence>
<evidence type="ECO:0000256" key="6">
    <source>
        <dbReference type="ARBA" id="ARBA00023136"/>
    </source>
</evidence>
<comment type="caution">
    <text evidence="9">The sequence shown here is derived from an EMBL/GenBank/DDBJ whole genome shotgun (WGS) entry which is preliminary data.</text>
</comment>
<feature type="transmembrane region" description="Helical" evidence="7">
    <location>
        <begin position="452"/>
        <end position="470"/>
    </location>
</feature>
<keyword evidence="5 7" id="KW-1133">Transmembrane helix</keyword>
<feature type="transmembrane region" description="Helical" evidence="7">
    <location>
        <begin position="180"/>
        <end position="204"/>
    </location>
</feature>
<comment type="subcellular location">
    <subcellularLocation>
        <location evidence="1">Cell membrane</location>
        <topology evidence="1">Multi-pass membrane protein</topology>
    </subcellularLocation>
</comment>
<feature type="domain" description="CstA N-terminal" evidence="8">
    <location>
        <begin position="159"/>
        <end position="280"/>
    </location>
</feature>
<evidence type="ECO:0000313" key="9">
    <source>
        <dbReference type="EMBL" id="MDX8415501.1"/>
    </source>
</evidence>
<feature type="transmembrane region" description="Helical" evidence="7">
    <location>
        <begin position="117"/>
        <end position="141"/>
    </location>
</feature>
<gene>
    <name evidence="9" type="ORF">MOX91_04805</name>
</gene>
<feature type="domain" description="CstA N-terminal" evidence="8">
    <location>
        <begin position="2"/>
        <end position="147"/>
    </location>
</feature>